<name>A0AAV9BKQ4_ACOGR</name>
<dbReference type="Proteomes" id="UP001179952">
    <property type="component" value="Unassembled WGS sequence"/>
</dbReference>
<evidence type="ECO:0000256" key="1">
    <source>
        <dbReference type="SAM" id="MobiDB-lite"/>
    </source>
</evidence>
<feature type="compositionally biased region" description="Basic and acidic residues" evidence="1">
    <location>
        <begin position="453"/>
        <end position="479"/>
    </location>
</feature>
<keyword evidence="3" id="KW-1185">Reference proteome</keyword>
<feature type="region of interest" description="Disordered" evidence="1">
    <location>
        <begin position="297"/>
        <end position="500"/>
    </location>
</feature>
<evidence type="ECO:0000313" key="3">
    <source>
        <dbReference type="Proteomes" id="UP001179952"/>
    </source>
</evidence>
<feature type="compositionally biased region" description="Basic residues" evidence="1">
    <location>
        <begin position="105"/>
        <end position="119"/>
    </location>
</feature>
<feature type="compositionally biased region" description="Basic and acidic residues" evidence="1">
    <location>
        <begin position="373"/>
        <end position="384"/>
    </location>
</feature>
<feature type="compositionally biased region" description="Acidic residues" evidence="1">
    <location>
        <begin position="305"/>
        <end position="331"/>
    </location>
</feature>
<feature type="region of interest" description="Disordered" evidence="1">
    <location>
        <begin position="105"/>
        <end position="125"/>
    </location>
</feature>
<feature type="compositionally biased region" description="Polar residues" evidence="1">
    <location>
        <begin position="438"/>
        <end position="451"/>
    </location>
</feature>
<feature type="region of interest" description="Disordered" evidence="1">
    <location>
        <begin position="1"/>
        <end position="91"/>
    </location>
</feature>
<proteinExistence type="predicted"/>
<dbReference type="AlphaFoldDB" id="A0AAV9BKQ4"/>
<reference evidence="2" key="1">
    <citation type="journal article" date="2023" name="Nat. Commun.">
        <title>Diploid and tetraploid genomes of Acorus and the evolution of monocots.</title>
        <authorList>
            <person name="Ma L."/>
            <person name="Liu K.W."/>
            <person name="Li Z."/>
            <person name="Hsiao Y.Y."/>
            <person name="Qi Y."/>
            <person name="Fu T."/>
            <person name="Tang G.D."/>
            <person name="Zhang D."/>
            <person name="Sun W.H."/>
            <person name="Liu D.K."/>
            <person name="Li Y."/>
            <person name="Chen G.Z."/>
            <person name="Liu X.D."/>
            <person name="Liao X.Y."/>
            <person name="Jiang Y.T."/>
            <person name="Yu X."/>
            <person name="Hao Y."/>
            <person name="Huang J."/>
            <person name="Zhao X.W."/>
            <person name="Ke S."/>
            <person name="Chen Y.Y."/>
            <person name="Wu W.L."/>
            <person name="Hsu J.L."/>
            <person name="Lin Y.F."/>
            <person name="Huang M.D."/>
            <person name="Li C.Y."/>
            <person name="Huang L."/>
            <person name="Wang Z.W."/>
            <person name="Zhao X."/>
            <person name="Zhong W.Y."/>
            <person name="Peng D.H."/>
            <person name="Ahmad S."/>
            <person name="Lan S."/>
            <person name="Zhang J.S."/>
            <person name="Tsai W.C."/>
            <person name="Van de Peer Y."/>
            <person name="Liu Z.J."/>
        </authorList>
    </citation>
    <scope>NUCLEOTIDE SEQUENCE</scope>
    <source>
        <strain evidence="2">SCP</strain>
    </source>
</reference>
<feature type="compositionally biased region" description="Basic and acidic residues" evidence="1">
    <location>
        <begin position="489"/>
        <end position="498"/>
    </location>
</feature>
<comment type="caution">
    <text evidence="2">The sequence shown here is derived from an EMBL/GenBank/DDBJ whole genome shotgun (WGS) entry which is preliminary data.</text>
</comment>
<feature type="compositionally biased region" description="Pro residues" evidence="1">
    <location>
        <begin position="552"/>
        <end position="562"/>
    </location>
</feature>
<evidence type="ECO:0000313" key="2">
    <source>
        <dbReference type="EMBL" id="KAK1276739.1"/>
    </source>
</evidence>
<protein>
    <submittedName>
        <fullName evidence="2">Uncharacterized protein</fullName>
    </submittedName>
</protein>
<dbReference type="EMBL" id="JAUJYN010000003">
    <property type="protein sequence ID" value="KAK1276739.1"/>
    <property type="molecule type" value="Genomic_DNA"/>
</dbReference>
<feature type="compositionally biased region" description="Acidic residues" evidence="1">
    <location>
        <begin position="388"/>
        <end position="400"/>
    </location>
</feature>
<dbReference type="PANTHER" id="PTHR33448:SF4">
    <property type="entry name" value="CHLOROPLAST PROTEIN HCF243"/>
    <property type="match status" value="1"/>
</dbReference>
<reference evidence="2" key="2">
    <citation type="submission" date="2023-06" db="EMBL/GenBank/DDBJ databases">
        <authorList>
            <person name="Ma L."/>
            <person name="Liu K.-W."/>
            <person name="Li Z."/>
            <person name="Hsiao Y.-Y."/>
            <person name="Qi Y."/>
            <person name="Fu T."/>
            <person name="Tang G."/>
            <person name="Zhang D."/>
            <person name="Sun W.-H."/>
            <person name="Liu D.-K."/>
            <person name="Li Y."/>
            <person name="Chen G.-Z."/>
            <person name="Liu X.-D."/>
            <person name="Liao X.-Y."/>
            <person name="Jiang Y.-T."/>
            <person name="Yu X."/>
            <person name="Hao Y."/>
            <person name="Huang J."/>
            <person name="Zhao X.-W."/>
            <person name="Ke S."/>
            <person name="Chen Y.-Y."/>
            <person name="Wu W.-L."/>
            <person name="Hsu J.-L."/>
            <person name="Lin Y.-F."/>
            <person name="Huang M.-D."/>
            <person name="Li C.-Y."/>
            <person name="Huang L."/>
            <person name="Wang Z.-W."/>
            <person name="Zhao X."/>
            <person name="Zhong W.-Y."/>
            <person name="Peng D.-H."/>
            <person name="Ahmad S."/>
            <person name="Lan S."/>
            <person name="Zhang J.-S."/>
            <person name="Tsai W.-C."/>
            <person name="Van De Peer Y."/>
            <person name="Liu Z.-J."/>
        </authorList>
    </citation>
    <scope>NUCLEOTIDE SEQUENCE</scope>
    <source>
        <strain evidence="2">SCP</strain>
        <tissue evidence="2">Leaves</tissue>
    </source>
</reference>
<feature type="compositionally biased region" description="Polar residues" evidence="1">
    <location>
        <begin position="20"/>
        <end position="31"/>
    </location>
</feature>
<feature type="region of interest" description="Disordered" evidence="1">
    <location>
        <begin position="532"/>
        <end position="572"/>
    </location>
</feature>
<dbReference type="PANTHER" id="PTHR33448">
    <property type="entry name" value="CHLOROPLAST PROTEIN HCF243-RELATED"/>
    <property type="match status" value="1"/>
</dbReference>
<feature type="compositionally biased region" description="Basic and acidic residues" evidence="1">
    <location>
        <begin position="352"/>
        <end position="362"/>
    </location>
</feature>
<accession>A0AAV9BKQ4</accession>
<feature type="compositionally biased region" description="Basic residues" evidence="1">
    <location>
        <begin position="1"/>
        <end position="10"/>
    </location>
</feature>
<sequence>MEGERGHHHRSELFICFTSRPPSLKTSSKSTIRGRPDKPTSSSSLSTSLSRRLRSNGSIKGGQSPMFPASVSSTQRKKGGAFEAPEPSSPKVTCIGQVRVKTMKKNHHHNNHLRSRSRRRGGEVSFRKGEMVETTTECLPSRNQRWVHLPLSVCEALRAFEAEISCLFPSCGGGGGERRGLCGFGRERGEKKKRKRRGFWVGGGSCGAALARWLMVVEEEEKRVEEMGVVVRRREEEDVVELVEEEGMVELVEVVGDGEEEEKRVSICIPPRNALLLMRCRSDPWKMSALTSKFWGSPEEVLVGGDDDEDDDDVDDDDGDDEEEEEEEEEKEMERLEEVENPDLAVLEEAVEEGRDGGKEEEVLVEAIGELKNPQEKEEIKPSIDEISGGEEERVAEEETQSGSSAEVEEGLKNPRGGEEDEEAKMRDGAPFPEVQETHQSSQAEAATQTEQDIEKAPPFHEDPLEAEAEEAKEARAGEEEPVQPPPHDQTKTDEKRGAMPPECLLLMMCEPKLSMEVSKETWVETADFLRPRPRLPPVNKEPTENPISAAPAPPPPAPPPSSMATAVEQRLVSASAHEPFVLTRCKSEPMRSSAKLAPQACFWKARHRPIGAAGLGF</sequence>
<feature type="compositionally biased region" description="Low complexity" evidence="1">
    <location>
        <begin position="40"/>
        <end position="50"/>
    </location>
</feature>
<feature type="compositionally biased region" description="Basic and acidic residues" evidence="1">
    <location>
        <begin position="410"/>
        <end position="428"/>
    </location>
</feature>
<gene>
    <name evidence="2" type="ORF">QJS04_geneDACA010918</name>
</gene>
<organism evidence="2 3">
    <name type="scientific">Acorus gramineus</name>
    <name type="common">Dwarf sweet flag</name>
    <dbReference type="NCBI Taxonomy" id="55184"/>
    <lineage>
        <taxon>Eukaryota</taxon>
        <taxon>Viridiplantae</taxon>
        <taxon>Streptophyta</taxon>
        <taxon>Embryophyta</taxon>
        <taxon>Tracheophyta</taxon>
        <taxon>Spermatophyta</taxon>
        <taxon>Magnoliopsida</taxon>
        <taxon>Liliopsida</taxon>
        <taxon>Acoraceae</taxon>
        <taxon>Acorus</taxon>
    </lineage>
</organism>